<dbReference type="PANTHER" id="PTHR11958">
    <property type="entry name" value="SODIUM/DICARBOXYLATE SYMPORTER-RELATED"/>
    <property type="match status" value="1"/>
</dbReference>
<evidence type="ECO:0000256" key="1">
    <source>
        <dbReference type="ARBA" id="ARBA00004141"/>
    </source>
</evidence>
<dbReference type="PANTHER" id="PTHR11958:SF63">
    <property type="entry name" value="AMINO ACID TRANSPORTER"/>
    <property type="match status" value="1"/>
</dbReference>
<dbReference type="InterPro" id="IPR036458">
    <property type="entry name" value="Na:dicarbo_symporter_sf"/>
</dbReference>
<keyword evidence="2" id="KW-0813">Transport</keyword>
<protein>
    <submittedName>
        <fullName evidence="7">Dicarboxylate/amino acid:cation symporter</fullName>
    </submittedName>
</protein>
<dbReference type="GO" id="GO:0016020">
    <property type="term" value="C:membrane"/>
    <property type="evidence" value="ECO:0007669"/>
    <property type="project" value="UniProtKB-SubCell"/>
</dbReference>
<feature type="transmembrane region" description="Helical" evidence="6">
    <location>
        <begin position="76"/>
        <end position="98"/>
    </location>
</feature>
<evidence type="ECO:0000313" key="8">
    <source>
        <dbReference type="Proteomes" id="UP000823635"/>
    </source>
</evidence>
<dbReference type="Gene3D" id="1.10.3860.10">
    <property type="entry name" value="Sodium:dicarboxylate symporter"/>
    <property type="match status" value="1"/>
</dbReference>
<comment type="subcellular location">
    <subcellularLocation>
        <location evidence="1">Membrane</location>
        <topology evidence="1">Multi-pass membrane protein</topology>
    </subcellularLocation>
</comment>
<reference evidence="7" key="2">
    <citation type="journal article" date="2021" name="PeerJ">
        <title>Extensive microbial diversity within the chicken gut microbiome revealed by metagenomics and culture.</title>
        <authorList>
            <person name="Gilroy R."/>
            <person name="Ravi A."/>
            <person name="Getino M."/>
            <person name="Pursley I."/>
            <person name="Horton D.L."/>
            <person name="Alikhan N.F."/>
            <person name="Baker D."/>
            <person name="Gharbi K."/>
            <person name="Hall N."/>
            <person name="Watson M."/>
            <person name="Adriaenssens E.M."/>
            <person name="Foster-Nyarko E."/>
            <person name="Jarju S."/>
            <person name="Secka A."/>
            <person name="Antonio M."/>
            <person name="Oren A."/>
            <person name="Chaudhuri R.R."/>
            <person name="La Ragione R."/>
            <person name="Hildebrand F."/>
            <person name="Pallen M.J."/>
        </authorList>
    </citation>
    <scope>NUCLEOTIDE SEQUENCE</scope>
    <source>
        <strain evidence="7">15467</strain>
    </source>
</reference>
<feature type="transmembrane region" description="Helical" evidence="6">
    <location>
        <begin position="7"/>
        <end position="27"/>
    </location>
</feature>
<gene>
    <name evidence="7" type="ORF">IAC68_07060</name>
</gene>
<feature type="transmembrane region" description="Helical" evidence="6">
    <location>
        <begin position="259"/>
        <end position="280"/>
    </location>
</feature>
<feature type="transmembrane region" description="Helical" evidence="6">
    <location>
        <begin position="356"/>
        <end position="378"/>
    </location>
</feature>
<dbReference type="InterPro" id="IPR050746">
    <property type="entry name" value="DAACS"/>
</dbReference>
<keyword evidence="4 6" id="KW-1133">Transmembrane helix</keyword>
<evidence type="ECO:0000256" key="3">
    <source>
        <dbReference type="ARBA" id="ARBA00022692"/>
    </source>
</evidence>
<keyword evidence="3 6" id="KW-0812">Transmembrane</keyword>
<organism evidence="7 8">
    <name type="scientific">Candidatus Egerieousia excrementavium</name>
    <dbReference type="NCBI Taxonomy" id="2840778"/>
    <lineage>
        <taxon>Bacteria</taxon>
        <taxon>Pseudomonadati</taxon>
        <taxon>Bacteroidota</taxon>
        <taxon>Bacteroidia</taxon>
        <taxon>Bacteroidales</taxon>
        <taxon>Candidatus Egerieousia</taxon>
    </lineage>
</organism>
<dbReference type="GO" id="GO:0015293">
    <property type="term" value="F:symporter activity"/>
    <property type="evidence" value="ECO:0007669"/>
    <property type="project" value="InterPro"/>
</dbReference>
<dbReference type="AlphaFoldDB" id="A0A9D9DP83"/>
<dbReference type="Pfam" id="PF00375">
    <property type="entry name" value="SDF"/>
    <property type="match status" value="1"/>
</dbReference>
<evidence type="ECO:0000256" key="5">
    <source>
        <dbReference type="ARBA" id="ARBA00023136"/>
    </source>
</evidence>
<feature type="transmembrane region" description="Helical" evidence="6">
    <location>
        <begin position="333"/>
        <end position="350"/>
    </location>
</feature>
<dbReference type="SUPFAM" id="SSF118215">
    <property type="entry name" value="Proton glutamate symport protein"/>
    <property type="match status" value="1"/>
</dbReference>
<dbReference type="Proteomes" id="UP000823635">
    <property type="component" value="Unassembled WGS sequence"/>
</dbReference>
<comment type="caution">
    <text evidence="7">The sequence shown here is derived from an EMBL/GenBank/DDBJ whole genome shotgun (WGS) entry which is preliminary data.</text>
</comment>
<sequence length="411" mass="43887">MKKIKISLPIQILIALALGVIFGIFFHEYVKYISWAGDIFIRLLKMIVVPIVVSSMIVGVASIGKTGGLGRIATKTLTFYVVTTLVATFVGLALVNAIEPGVGSSLVNQASSAEHLAGAERVPLGQQLINIVPENIFQDLVENDMLAIIFFSILFGYFVTLVGEKSSATIINFFEAVFEVIMKIVLTIIKVAPIGVFAIVAKMISMQAGDMAKLADIAQSLGLFVLIIWIGCAIHFFIIMPSIVYFLGHENPWRHMKKMSTAILTAFSTCSSGAALPFSMKDSQEKCGISNKIASFTLPLGATINMNGTALYEGVAVIFIAQVYGIDLSFLEQLIIVVTVLFSAIGAASIPMAGLVMLSVALSVAGLPMEGIGLVLAVEQLCDMPRTATNSYGDMCAAVVIAKSEGEKLTI</sequence>
<feature type="transmembrane region" description="Helical" evidence="6">
    <location>
        <begin position="145"/>
        <end position="163"/>
    </location>
</feature>
<evidence type="ECO:0000256" key="6">
    <source>
        <dbReference type="SAM" id="Phobius"/>
    </source>
</evidence>
<feature type="transmembrane region" description="Helical" evidence="6">
    <location>
        <begin position="224"/>
        <end position="247"/>
    </location>
</feature>
<evidence type="ECO:0000256" key="2">
    <source>
        <dbReference type="ARBA" id="ARBA00022448"/>
    </source>
</evidence>
<feature type="transmembrane region" description="Helical" evidence="6">
    <location>
        <begin position="184"/>
        <end position="204"/>
    </location>
</feature>
<dbReference type="InterPro" id="IPR001991">
    <property type="entry name" value="Na-dicarboxylate_symporter"/>
</dbReference>
<evidence type="ECO:0000256" key="4">
    <source>
        <dbReference type="ARBA" id="ARBA00022989"/>
    </source>
</evidence>
<dbReference type="PRINTS" id="PR00173">
    <property type="entry name" value="EDTRNSPORT"/>
</dbReference>
<evidence type="ECO:0000313" key="7">
    <source>
        <dbReference type="EMBL" id="MBO8429670.1"/>
    </source>
</evidence>
<reference evidence="7" key="1">
    <citation type="submission" date="2020-10" db="EMBL/GenBank/DDBJ databases">
        <authorList>
            <person name="Gilroy R."/>
        </authorList>
    </citation>
    <scope>NUCLEOTIDE SEQUENCE</scope>
    <source>
        <strain evidence="7">15467</strain>
    </source>
</reference>
<accession>A0A9D9DP83</accession>
<dbReference type="EMBL" id="JADINB010000150">
    <property type="protein sequence ID" value="MBO8429670.1"/>
    <property type="molecule type" value="Genomic_DNA"/>
</dbReference>
<keyword evidence="5 6" id="KW-0472">Membrane</keyword>
<proteinExistence type="predicted"/>
<feature type="transmembrane region" description="Helical" evidence="6">
    <location>
        <begin position="39"/>
        <end position="64"/>
    </location>
</feature>
<feature type="transmembrane region" description="Helical" evidence="6">
    <location>
        <begin position="300"/>
        <end position="321"/>
    </location>
</feature>
<name>A0A9D9DP83_9BACT</name>